<dbReference type="SUPFAM" id="SSF102114">
    <property type="entry name" value="Radical SAM enzymes"/>
    <property type="match status" value="1"/>
</dbReference>
<reference evidence="14 15" key="1">
    <citation type="submission" date="2014-02" db="EMBL/GenBank/DDBJ databases">
        <title>Draft genome of Erwinia mallotivora strain BT-MARDI, a papaya dieback pathogen.</title>
        <authorList>
            <person name="Redzuan R."/>
            <person name="Abu Bakar N."/>
            <person name="Badrun R."/>
            <person name="Mohd Raih M.F."/>
            <person name="Rozano L."/>
            <person name="Mat Amin N."/>
        </authorList>
    </citation>
    <scope>NUCLEOTIDE SEQUENCE [LARGE SCALE GENOMIC DNA]</scope>
    <source>
        <strain evidence="14 15">BT-MARDI</strain>
    </source>
</reference>
<evidence type="ECO:0000313" key="15">
    <source>
        <dbReference type="Proteomes" id="UP000019918"/>
    </source>
</evidence>
<dbReference type="GO" id="GO:1904047">
    <property type="term" value="F:S-adenosyl-L-methionine binding"/>
    <property type="evidence" value="ECO:0007669"/>
    <property type="project" value="UniProtKB-UniRule"/>
</dbReference>
<feature type="binding site" evidence="12">
    <location>
        <position position="27"/>
    </location>
    <ligand>
        <name>[4Fe-4S] cluster</name>
        <dbReference type="ChEBI" id="CHEBI:49883"/>
        <label>1</label>
        <note>4Fe-4S-S-AdoMet</note>
    </ligand>
</feature>
<keyword evidence="8 12" id="KW-0342">GTP-binding</keyword>
<dbReference type="PATRIC" id="fig|69222.5.peg.4470"/>
<evidence type="ECO:0000256" key="1">
    <source>
        <dbReference type="ARBA" id="ARBA00012167"/>
    </source>
</evidence>
<dbReference type="SFLD" id="SFLDS00029">
    <property type="entry name" value="Radical_SAM"/>
    <property type="match status" value="1"/>
</dbReference>
<gene>
    <name evidence="12 14" type="primary">moaA</name>
    <name evidence="14" type="ORF">BG55_21900</name>
</gene>
<dbReference type="Pfam" id="PF06463">
    <property type="entry name" value="Mob_synth_C"/>
    <property type="match status" value="1"/>
</dbReference>
<dbReference type="GO" id="GO:0051539">
    <property type="term" value="F:4 iron, 4 sulfur cluster binding"/>
    <property type="evidence" value="ECO:0007669"/>
    <property type="project" value="UniProtKB-UniRule"/>
</dbReference>
<feature type="binding site" evidence="12">
    <location>
        <position position="256"/>
    </location>
    <ligand>
        <name>[4Fe-4S] cluster</name>
        <dbReference type="ChEBI" id="CHEBI:49883"/>
        <label>2</label>
        <note>4Fe-4S-substrate</note>
    </ligand>
</feature>
<sequence length="328" mass="36944">MPQFTDSFDRRFYYLRLSITDVCNFRCSYCLPDGYKPQGTANKSFLSLDEIRRVTRAFAAAGTEKVRLTGGEPSLRRDFTDIIAAVRENSEIRQLAVTTNGYRLARDVAKWRAAGLTALNVSIDSLDARQFHAITGQDKFQQVMNGIDAAFDAGFSKVKVNAVLMRHINLHSLQTFLDWIRRRAIQLRFIELMETGDGGELFRKQHVAGTVIRDHLLREGWVCQPRGRSDGPAQVFRHPDYLGEVGLIMPYEKDFCASCNRLRVSATGKLHLCLFGDGGISLRDLLAEDNQLDQLQARITEALQGKKQTHFLHQGDTGITQNLSYLGG</sequence>
<feature type="binding site" evidence="12">
    <location>
        <position position="193"/>
    </location>
    <ligand>
        <name>S-adenosyl-L-methionine</name>
        <dbReference type="ChEBI" id="CHEBI:59789"/>
    </ligand>
</feature>
<feature type="binding site" evidence="12">
    <location>
        <position position="67"/>
    </location>
    <ligand>
        <name>GTP</name>
        <dbReference type="ChEBI" id="CHEBI:37565"/>
    </ligand>
</feature>
<evidence type="ECO:0000256" key="8">
    <source>
        <dbReference type="ARBA" id="ARBA00023134"/>
    </source>
</evidence>
<evidence type="ECO:0000256" key="3">
    <source>
        <dbReference type="ARBA" id="ARBA00022691"/>
    </source>
</evidence>
<evidence type="ECO:0000259" key="13">
    <source>
        <dbReference type="PROSITE" id="PS51918"/>
    </source>
</evidence>
<dbReference type="SMART" id="SM00729">
    <property type="entry name" value="Elp3"/>
    <property type="match status" value="1"/>
</dbReference>
<dbReference type="InterPro" id="IPR058240">
    <property type="entry name" value="rSAM_sf"/>
</dbReference>
<dbReference type="SFLD" id="SFLDG01383">
    <property type="entry name" value="cyclic_pyranopterin_phosphate"/>
    <property type="match status" value="1"/>
</dbReference>
<accession>A0A014M5Z3</accession>
<dbReference type="GO" id="GO:0006777">
    <property type="term" value="P:Mo-molybdopterin cofactor biosynthetic process"/>
    <property type="evidence" value="ECO:0007669"/>
    <property type="project" value="UniProtKB-UniRule"/>
</dbReference>
<keyword evidence="4 12" id="KW-0479">Metal-binding</keyword>
<dbReference type="InterPro" id="IPR007197">
    <property type="entry name" value="rSAM"/>
</dbReference>
<dbReference type="InterPro" id="IPR000385">
    <property type="entry name" value="MoaA_NifB_PqqE_Fe-S-bd_CS"/>
</dbReference>
<feature type="binding site" evidence="12">
    <location>
        <position position="16"/>
    </location>
    <ligand>
        <name>GTP</name>
        <dbReference type="ChEBI" id="CHEBI:37565"/>
    </ligand>
</feature>
<feature type="binding site" evidence="12">
    <location>
        <position position="259"/>
    </location>
    <ligand>
        <name>[4Fe-4S] cluster</name>
        <dbReference type="ChEBI" id="CHEBI:49883"/>
        <label>2</label>
        <note>4Fe-4S-substrate</note>
    </ligand>
</feature>
<keyword evidence="9 12" id="KW-0501">Molybdenum cofactor biosynthesis</keyword>
<keyword evidence="7 12" id="KW-0411">Iron-sulfur</keyword>
<dbReference type="HAMAP" id="MF_01225_B">
    <property type="entry name" value="MoaA_B"/>
    <property type="match status" value="1"/>
</dbReference>
<evidence type="ECO:0000256" key="2">
    <source>
        <dbReference type="ARBA" id="ARBA00022485"/>
    </source>
</evidence>
<evidence type="ECO:0000256" key="6">
    <source>
        <dbReference type="ARBA" id="ARBA00023004"/>
    </source>
</evidence>
<dbReference type="InterPro" id="IPR050105">
    <property type="entry name" value="MoCo_biosynth_MoaA/MoaC"/>
</dbReference>
<dbReference type="CDD" id="cd01335">
    <property type="entry name" value="Radical_SAM"/>
    <property type="match status" value="1"/>
</dbReference>
<keyword evidence="6 12" id="KW-0408">Iron</keyword>
<dbReference type="PROSITE" id="PS01305">
    <property type="entry name" value="MOAA_NIFB_PQQE"/>
    <property type="match status" value="1"/>
</dbReference>
<comment type="catalytic activity">
    <reaction evidence="11 12">
        <text>GTP + AH2 + S-adenosyl-L-methionine = (8S)-3',8-cyclo-7,8-dihydroguanosine 5'-triphosphate + 5'-deoxyadenosine + L-methionine + A + H(+)</text>
        <dbReference type="Rhea" id="RHEA:49576"/>
        <dbReference type="ChEBI" id="CHEBI:13193"/>
        <dbReference type="ChEBI" id="CHEBI:15378"/>
        <dbReference type="ChEBI" id="CHEBI:17319"/>
        <dbReference type="ChEBI" id="CHEBI:17499"/>
        <dbReference type="ChEBI" id="CHEBI:37565"/>
        <dbReference type="ChEBI" id="CHEBI:57844"/>
        <dbReference type="ChEBI" id="CHEBI:59789"/>
        <dbReference type="ChEBI" id="CHEBI:131766"/>
        <dbReference type="EC" id="4.1.99.22"/>
    </reaction>
</comment>
<evidence type="ECO:0000256" key="12">
    <source>
        <dbReference type="HAMAP-Rule" id="MF_01225"/>
    </source>
</evidence>
<keyword evidence="15" id="KW-1185">Reference proteome</keyword>
<dbReference type="Proteomes" id="UP000019918">
    <property type="component" value="Unassembled WGS sequence"/>
</dbReference>
<dbReference type="Gene3D" id="3.20.20.70">
    <property type="entry name" value="Aldolase class I"/>
    <property type="match status" value="1"/>
</dbReference>
<dbReference type="PROSITE" id="PS51918">
    <property type="entry name" value="RADICAL_SAM"/>
    <property type="match status" value="1"/>
</dbReference>
<evidence type="ECO:0000313" key="14">
    <source>
        <dbReference type="EMBL" id="EXU73489.1"/>
    </source>
</evidence>
<protein>
    <recommendedName>
        <fullName evidence="1 12">GTP 3',8-cyclase</fullName>
        <ecNumber evidence="1 12">4.1.99.22</ecNumber>
    </recommendedName>
    <alternativeName>
        <fullName evidence="12">Molybdenum cofactor biosynthesis protein A</fullName>
    </alternativeName>
</protein>
<evidence type="ECO:0000256" key="10">
    <source>
        <dbReference type="ARBA" id="ARBA00023239"/>
    </source>
</evidence>
<dbReference type="GO" id="GO:0061799">
    <property type="term" value="F:cyclic pyranopterin monophosphate synthase activity"/>
    <property type="evidence" value="ECO:0007669"/>
    <property type="project" value="TreeGrafter"/>
</dbReference>
<dbReference type="GO" id="GO:0005525">
    <property type="term" value="F:GTP binding"/>
    <property type="evidence" value="ECO:0007669"/>
    <property type="project" value="UniProtKB-UniRule"/>
</dbReference>
<feature type="binding site" evidence="12">
    <location>
        <position position="29"/>
    </location>
    <ligand>
        <name>S-adenosyl-L-methionine</name>
        <dbReference type="ChEBI" id="CHEBI:59789"/>
    </ligand>
</feature>
<evidence type="ECO:0000256" key="11">
    <source>
        <dbReference type="ARBA" id="ARBA00048697"/>
    </source>
</evidence>
<dbReference type="SFLD" id="SFLDG01067">
    <property type="entry name" value="SPASM/twitch_domain_containing"/>
    <property type="match status" value="1"/>
</dbReference>
<keyword evidence="10 12" id="KW-0456">Lyase</keyword>
<feature type="binding site" evidence="12">
    <location>
        <position position="23"/>
    </location>
    <ligand>
        <name>[4Fe-4S] cluster</name>
        <dbReference type="ChEBI" id="CHEBI:49883"/>
        <label>1</label>
        <note>4Fe-4S-S-AdoMet</note>
    </ligand>
</feature>
<dbReference type="CDD" id="cd21117">
    <property type="entry name" value="Twitch_MoaA"/>
    <property type="match status" value="1"/>
</dbReference>
<dbReference type="FunFam" id="3.20.20.70:FF:000057">
    <property type="entry name" value="GTP 3',8-cyclase"/>
    <property type="match status" value="1"/>
</dbReference>
<dbReference type="GO" id="GO:0061798">
    <property type="term" value="F:GTP 3',8'-cyclase activity"/>
    <property type="evidence" value="ECO:0007669"/>
    <property type="project" value="UniProtKB-UniRule"/>
</dbReference>
<feature type="binding site" evidence="12">
    <location>
        <position position="122"/>
    </location>
    <ligand>
        <name>S-adenosyl-L-methionine</name>
        <dbReference type="ChEBI" id="CHEBI:59789"/>
    </ligand>
</feature>
<feature type="domain" description="Radical SAM core" evidence="13">
    <location>
        <begin position="7"/>
        <end position="233"/>
    </location>
</feature>
<dbReference type="InterPro" id="IPR040064">
    <property type="entry name" value="MoaA-like"/>
</dbReference>
<comment type="cofactor">
    <cofactor evidence="12">
        <name>[4Fe-4S] cluster</name>
        <dbReference type="ChEBI" id="CHEBI:49883"/>
    </cofactor>
    <text evidence="12">Binds 2 [4Fe-4S] clusters. Binds 1 [4Fe-4S] cluster coordinated with 3 cysteines and an exchangeable S-adenosyl-L-methionine and 1 [4Fe-4S] cluster coordinated with 3 cysteines and the GTP-derived substrate.</text>
</comment>
<evidence type="ECO:0000256" key="5">
    <source>
        <dbReference type="ARBA" id="ARBA00022741"/>
    </source>
</evidence>
<comment type="function">
    <text evidence="12">Catalyzes the cyclization of GTP to (8S)-3',8-cyclo-7,8-dihydroguanosine 5'-triphosphate.</text>
</comment>
<dbReference type="UniPathway" id="UPA00344"/>
<dbReference type="Pfam" id="PF04055">
    <property type="entry name" value="Radical_SAM"/>
    <property type="match status" value="1"/>
</dbReference>
<keyword evidence="5 12" id="KW-0547">Nucleotide-binding</keyword>
<keyword evidence="2 12" id="KW-0004">4Fe-4S</keyword>
<dbReference type="InterPro" id="IPR010505">
    <property type="entry name" value="MoaA_twitch"/>
</dbReference>
<dbReference type="InterPro" id="IPR006638">
    <property type="entry name" value="Elp3/MiaA/NifB-like_rSAM"/>
</dbReference>
<dbReference type="NCBIfam" id="TIGR02666">
    <property type="entry name" value="moaA"/>
    <property type="match status" value="1"/>
</dbReference>
<dbReference type="PANTHER" id="PTHR22960:SF28">
    <property type="entry name" value="GTP 3',8-CYCLASE"/>
    <property type="match status" value="1"/>
</dbReference>
<organism evidence="14 15">
    <name type="scientific">Erwinia mallotivora</name>
    <dbReference type="NCBI Taxonomy" id="69222"/>
    <lineage>
        <taxon>Bacteria</taxon>
        <taxon>Pseudomonadati</taxon>
        <taxon>Pseudomonadota</taxon>
        <taxon>Gammaproteobacteria</taxon>
        <taxon>Enterobacterales</taxon>
        <taxon>Erwiniaceae</taxon>
        <taxon>Erwinia</taxon>
    </lineage>
</organism>
<comment type="subunit">
    <text evidence="12">Monomer and homodimer.</text>
</comment>
<dbReference type="GO" id="GO:0046872">
    <property type="term" value="F:metal ion binding"/>
    <property type="evidence" value="ECO:0007669"/>
    <property type="project" value="UniProtKB-KW"/>
</dbReference>
<evidence type="ECO:0000256" key="4">
    <source>
        <dbReference type="ARBA" id="ARBA00022723"/>
    </source>
</evidence>
<keyword evidence="3 12" id="KW-0949">S-adenosyl-L-methionine</keyword>
<dbReference type="InterPro" id="IPR013785">
    <property type="entry name" value="Aldolase_TIM"/>
</dbReference>
<dbReference type="EC" id="4.1.99.22" evidence="1 12"/>
<dbReference type="EMBL" id="JFHN01000075">
    <property type="protein sequence ID" value="EXU73489.1"/>
    <property type="molecule type" value="Genomic_DNA"/>
</dbReference>
<evidence type="ECO:0000256" key="9">
    <source>
        <dbReference type="ARBA" id="ARBA00023150"/>
    </source>
</evidence>
<feature type="binding site" evidence="12">
    <location>
        <position position="71"/>
    </location>
    <ligand>
        <name>S-adenosyl-L-methionine</name>
        <dbReference type="ChEBI" id="CHEBI:59789"/>
    </ligand>
</feature>
<evidence type="ECO:0000256" key="7">
    <source>
        <dbReference type="ARBA" id="ARBA00023014"/>
    </source>
</evidence>
<dbReference type="SFLD" id="SFLDG01386">
    <property type="entry name" value="main_SPASM_domain-containing"/>
    <property type="match status" value="1"/>
</dbReference>
<feature type="binding site" evidence="12">
    <location>
        <position position="159"/>
    </location>
    <ligand>
        <name>GTP</name>
        <dbReference type="ChEBI" id="CHEBI:37565"/>
    </ligand>
</feature>
<dbReference type="AlphaFoldDB" id="A0A014M5Z3"/>
<comment type="caution">
    <text evidence="14">The sequence shown here is derived from an EMBL/GenBank/DDBJ whole genome shotgun (WGS) entry which is preliminary data.</text>
</comment>
<feature type="binding site" evidence="12">
    <location>
        <position position="98"/>
    </location>
    <ligand>
        <name>GTP</name>
        <dbReference type="ChEBI" id="CHEBI:37565"/>
    </ligand>
</feature>
<name>A0A014M5Z3_9GAMM</name>
<feature type="binding site" evidence="12">
    <location>
        <position position="273"/>
    </location>
    <ligand>
        <name>[4Fe-4S] cluster</name>
        <dbReference type="ChEBI" id="CHEBI:49883"/>
        <label>2</label>
        <note>4Fe-4S-substrate</note>
    </ligand>
</feature>
<comment type="similarity">
    <text evidence="12">Belongs to the radical SAM superfamily. MoaA family.</text>
</comment>
<comment type="pathway">
    <text evidence="12">Cofactor biosynthesis; molybdopterin biosynthesis.</text>
</comment>
<feature type="binding site" evidence="12">
    <location>
        <begin position="261"/>
        <end position="263"/>
    </location>
    <ligand>
        <name>GTP</name>
        <dbReference type="ChEBI" id="CHEBI:37565"/>
    </ligand>
</feature>
<dbReference type="InterPro" id="IPR013483">
    <property type="entry name" value="MoaA"/>
</dbReference>
<dbReference type="PANTHER" id="PTHR22960">
    <property type="entry name" value="MOLYBDOPTERIN COFACTOR SYNTHESIS PROTEIN A"/>
    <property type="match status" value="1"/>
</dbReference>
<proteinExistence type="inferred from homology"/>
<dbReference type="STRING" id="69222.BG55_21900"/>
<feature type="binding site" evidence="12">
    <location>
        <position position="30"/>
    </location>
    <ligand>
        <name>[4Fe-4S] cluster</name>
        <dbReference type="ChEBI" id="CHEBI:49883"/>
        <label>1</label>
        <note>4Fe-4S-S-AdoMet</note>
    </ligand>
</feature>